<evidence type="ECO:0000259" key="19">
    <source>
        <dbReference type="Pfam" id="PF04811"/>
    </source>
</evidence>
<keyword evidence="10" id="KW-0862">Zinc</keyword>
<sequence length="1305" mass="142672">MADPQSHNYPGNTGVLRQGVPPNQPVRNPTQNMMPGVVPGPGYQQMTPKQQQSIPTPNSYPGPVRAANTVPNVNFGGGPQSPPSQGYARGPAPQVVGAVNPQRYGQPPLSNAPMSFTGPPGVASPPRTMFQQSPPQAPVGARMMMSPGGQMSTPLRPPGGQAGMMPTDGLAKSQSSPLPSSQPPPGGTRMSSPPTMNGLSSPQSHMSQPPVRGGAPPMMNGPAQIPPTSRMQGPPPPRVGEVYQKPASMPPASQHFQASRGPPSQQVPPPPRVQQPGMTGRGPPGMPPGSAPPSGRPAELPVPYHGSAQYSHQLHENTATPPGLTPNASAPPSQKSSRAPSPIPGPTYDAMEGQFAPSQPAPGYPPGRQQGQPPPPQQLPPQQLPPQQLPPQQLPPQQLPPQQLPPQQLPPQQLPPQQLPPQQLPHQQQPQPNQQPPLPQQQQLPPLQQQQQGQQVPPPQQQPLLATGPPPPASEQPRHSITGRRQYPSMVGDGTSAPQVPGPPDPSMAGGFGTGQPQQQQQQQQQPTPGGMMDNNTQSVARPNALNSTFNSMSLQSDSSRPLNLLQDRHILPAGGMTAPQPNLPRDLKKLNCSTDVFRCTLTSIPNSQSLLNKSRLPFGILIHPFKDLNQLPVIQSSVIVRCRSCRTYINPFVSFIDMHRWKCNLCYRVNELPEEFNYDPISKTYGEPHRRPEVRSGTIEFIAPSEYMLRPPQPAVYLYVLDVSFNAIETGYLALFCQSLLEELDRIPGDLRTQIGFITFDRSLHFYNLDEDHSQPQMLVVSDVDDVFLPTPDGLLVNLNERRQLVTDLLKQLPTMFEKNMETGNALGPALQAAYKLLSATGGRVHVVQSQLPTVGPGSLQCREDPNERAGKKIQNLGPATDFYKKLALDCSAQQIAVDLFFINAQYSDIATIACVSKYSGGCLHYFRALHTLSNMAEAERFEACLRRYISRKIGFESVMRIRCTRGLSIHTFHGNFFVRSTDLLSLPNVNPEAGFGMQLSIEDTIESNFACFQAALLYTSSKGERRIRVHTLCLPVTSQVTEVLTGADQQAVIALLTKMGVDRSLSASISDAREAFTNVAIDILNAYGSTVPAAQKIGQLLCPVNLRLIPVYILALLKSTAFRIGASTKLDDRVVALEEFKTQPLTFLLMQVYPHLYPVHMLDDKNCLSKGDLVVPQPPLLQLSSANIDRHGAYLMDTGSHMYLWLGAAVSDKFCEDVFEQPNFKSIQDGMVGLPDMENPTSELLVNFINHLNEQRPFAVPVTVIREDSRMRHVFIERLIEDRTDSTFSYYEFLQYLQKEVKS</sequence>
<organism evidence="22 23">
    <name type="scientific">Ridgeia piscesae</name>
    <name type="common">Tubeworm</name>
    <dbReference type="NCBI Taxonomy" id="27915"/>
    <lineage>
        <taxon>Eukaryota</taxon>
        <taxon>Metazoa</taxon>
        <taxon>Spiralia</taxon>
        <taxon>Lophotrochozoa</taxon>
        <taxon>Annelida</taxon>
        <taxon>Polychaeta</taxon>
        <taxon>Sedentaria</taxon>
        <taxon>Canalipalpata</taxon>
        <taxon>Sabellida</taxon>
        <taxon>Siboglinidae</taxon>
        <taxon>Ridgeia</taxon>
    </lineage>
</organism>
<dbReference type="Pfam" id="PF04811">
    <property type="entry name" value="Sec23_trunk"/>
    <property type="match status" value="1"/>
</dbReference>
<protein>
    <submittedName>
        <fullName evidence="22">Uncharacterized protein</fullName>
    </submittedName>
</protein>
<dbReference type="PANTHER" id="PTHR13803">
    <property type="entry name" value="SEC24-RELATED PROTEIN"/>
    <property type="match status" value="1"/>
</dbReference>
<evidence type="ECO:0000256" key="13">
    <source>
        <dbReference type="ARBA" id="ARBA00023034"/>
    </source>
</evidence>
<reference evidence="22" key="1">
    <citation type="journal article" date="2023" name="Mol. Biol. Evol.">
        <title>Third-Generation Sequencing Reveals the Adaptive Role of the Epigenome in Three Deep-Sea Polychaetes.</title>
        <authorList>
            <person name="Perez M."/>
            <person name="Aroh O."/>
            <person name="Sun Y."/>
            <person name="Lan Y."/>
            <person name="Juniper S.K."/>
            <person name="Young C.R."/>
            <person name="Angers B."/>
            <person name="Qian P.Y."/>
        </authorList>
    </citation>
    <scope>NUCLEOTIDE SEQUENCE</scope>
    <source>
        <strain evidence="22">R07B-5</strain>
    </source>
</reference>
<feature type="domain" description="Sec23/Sec24 beta-sandwich" evidence="21">
    <location>
        <begin position="956"/>
        <end position="1039"/>
    </location>
</feature>
<dbReference type="PANTHER" id="PTHR13803:SF39">
    <property type="entry name" value="SECRETORY 24AB, ISOFORM A"/>
    <property type="match status" value="1"/>
</dbReference>
<evidence type="ECO:0000256" key="1">
    <source>
        <dbReference type="ARBA" id="ARBA00004299"/>
    </source>
</evidence>
<name>A0AAD9L3C5_RIDPI</name>
<evidence type="ECO:0000256" key="10">
    <source>
        <dbReference type="ARBA" id="ARBA00022833"/>
    </source>
</evidence>
<dbReference type="InterPro" id="IPR036174">
    <property type="entry name" value="Znf_Sec23_Sec24_sf"/>
</dbReference>
<dbReference type="InterPro" id="IPR050550">
    <property type="entry name" value="SEC23_SEC24_subfamily"/>
</dbReference>
<feature type="compositionally biased region" description="Polar residues" evidence="16">
    <location>
        <begin position="44"/>
        <end position="59"/>
    </location>
</feature>
<evidence type="ECO:0000259" key="18">
    <source>
        <dbReference type="Pfam" id="PF04810"/>
    </source>
</evidence>
<dbReference type="Pfam" id="PF04810">
    <property type="entry name" value="zf-Sec23_Sec24"/>
    <property type="match status" value="1"/>
</dbReference>
<dbReference type="Gene3D" id="3.40.20.10">
    <property type="entry name" value="Severin"/>
    <property type="match status" value="1"/>
</dbReference>
<feature type="compositionally biased region" description="Low complexity" evidence="16">
    <location>
        <begin position="440"/>
        <end position="455"/>
    </location>
</feature>
<keyword evidence="12" id="KW-0653">Protein transport</keyword>
<keyword evidence="8" id="KW-0479">Metal-binding</keyword>
<dbReference type="GO" id="GO:0008270">
    <property type="term" value="F:zinc ion binding"/>
    <property type="evidence" value="ECO:0007669"/>
    <property type="project" value="InterPro"/>
</dbReference>
<dbReference type="InterPro" id="IPR006900">
    <property type="entry name" value="Sec23/24_helical_dom"/>
</dbReference>
<dbReference type="Pfam" id="PF00626">
    <property type="entry name" value="Gelsolin"/>
    <property type="match status" value="1"/>
</dbReference>
<evidence type="ECO:0000313" key="22">
    <source>
        <dbReference type="EMBL" id="KAK2182042.1"/>
    </source>
</evidence>
<feature type="compositionally biased region" description="Pro residues" evidence="16">
    <location>
        <begin position="372"/>
        <end position="423"/>
    </location>
</feature>
<keyword evidence="23" id="KW-1185">Reference proteome</keyword>
<accession>A0AAD9L3C5</accession>
<feature type="compositionally biased region" description="Pro residues" evidence="16">
    <location>
        <begin position="284"/>
        <end position="295"/>
    </location>
</feature>
<evidence type="ECO:0000259" key="21">
    <source>
        <dbReference type="Pfam" id="PF08033"/>
    </source>
</evidence>
<keyword evidence="7" id="KW-0963">Cytoplasm</keyword>
<evidence type="ECO:0000256" key="9">
    <source>
        <dbReference type="ARBA" id="ARBA00022824"/>
    </source>
</evidence>
<evidence type="ECO:0000259" key="20">
    <source>
        <dbReference type="Pfam" id="PF04815"/>
    </source>
</evidence>
<keyword evidence="15" id="KW-0968">Cytoplasmic vesicle</keyword>
<evidence type="ECO:0000256" key="2">
    <source>
        <dbReference type="ARBA" id="ARBA00004394"/>
    </source>
</evidence>
<dbReference type="InterPro" id="IPR036175">
    <property type="entry name" value="Sec23/24_helical_dom_sf"/>
</dbReference>
<dbReference type="InterPro" id="IPR007123">
    <property type="entry name" value="Gelsolin-like_dom"/>
</dbReference>
<dbReference type="Gene3D" id="1.20.120.730">
    <property type="entry name" value="Sec23/Sec24 helical domain"/>
    <property type="match status" value="1"/>
</dbReference>
<dbReference type="SUPFAM" id="SSF81995">
    <property type="entry name" value="beta-sandwich domain of Sec23/24"/>
    <property type="match status" value="1"/>
</dbReference>
<dbReference type="InterPro" id="IPR036465">
    <property type="entry name" value="vWFA_dom_sf"/>
</dbReference>
<feature type="domain" description="Zinc finger Sec23/Sec24-type" evidence="18">
    <location>
        <begin position="640"/>
        <end position="676"/>
    </location>
</feature>
<dbReference type="InterPro" id="IPR041742">
    <property type="entry name" value="Sec24-like_trunk_dom"/>
</dbReference>
<feature type="compositionally biased region" description="Polar residues" evidence="16">
    <location>
        <begin position="189"/>
        <end position="207"/>
    </location>
</feature>
<dbReference type="Pfam" id="PF08033">
    <property type="entry name" value="Sec23_BS"/>
    <property type="match status" value="1"/>
</dbReference>
<dbReference type="FunFam" id="3.40.50.410:FF:000019">
    <property type="entry name" value="SEC24 homolog B, COPII coat complex component"/>
    <property type="match status" value="1"/>
</dbReference>
<dbReference type="InterPro" id="IPR036180">
    <property type="entry name" value="Gelsolin-like_dom_sf"/>
</dbReference>
<evidence type="ECO:0000256" key="5">
    <source>
        <dbReference type="ARBA" id="ARBA00008334"/>
    </source>
</evidence>
<comment type="similarity">
    <text evidence="5">Belongs to the SEC23/SEC24 family. SEC24 subfamily.</text>
</comment>
<evidence type="ECO:0000256" key="7">
    <source>
        <dbReference type="ARBA" id="ARBA00022490"/>
    </source>
</evidence>
<dbReference type="InterPro" id="IPR012990">
    <property type="entry name" value="Beta-sandwich_Sec23_24"/>
</dbReference>
<evidence type="ECO:0000256" key="15">
    <source>
        <dbReference type="ARBA" id="ARBA00023329"/>
    </source>
</evidence>
<feature type="compositionally biased region" description="Polar residues" evidence="16">
    <location>
        <begin position="1"/>
        <end position="11"/>
    </location>
</feature>
<comment type="subcellular location">
    <subcellularLocation>
        <location evidence="4">Cytoplasm</location>
        <location evidence="4">Cytosol</location>
    </subcellularLocation>
    <subcellularLocation>
        <location evidence="1">Cytoplasmic vesicle</location>
        <location evidence="1">COPII-coated vesicle membrane</location>
        <topology evidence="1">Peripheral membrane protein</topology>
        <orientation evidence="1">Cytoplasmic side</orientation>
    </subcellularLocation>
    <subcellularLocation>
        <location evidence="3">Endoplasmic reticulum membrane</location>
        <topology evidence="3">Peripheral membrane protein</topology>
        <orientation evidence="3">Cytoplasmic side</orientation>
    </subcellularLocation>
    <subcellularLocation>
        <location evidence="2">Golgi apparatus membrane</location>
    </subcellularLocation>
</comment>
<dbReference type="GO" id="GO:0005789">
    <property type="term" value="C:endoplasmic reticulum membrane"/>
    <property type="evidence" value="ECO:0007669"/>
    <property type="project" value="UniProtKB-SubCell"/>
</dbReference>
<dbReference type="GO" id="GO:0006886">
    <property type="term" value="P:intracellular protein transport"/>
    <property type="evidence" value="ECO:0007669"/>
    <property type="project" value="InterPro"/>
</dbReference>
<comment type="caution">
    <text evidence="22">The sequence shown here is derived from an EMBL/GenBank/DDBJ whole genome shotgun (WGS) entry which is preliminary data.</text>
</comment>
<dbReference type="SUPFAM" id="SSF81811">
    <property type="entry name" value="Helical domain of Sec23/24"/>
    <property type="match status" value="1"/>
</dbReference>
<feature type="compositionally biased region" description="Low complexity" evidence="16">
    <location>
        <begin position="515"/>
        <end position="531"/>
    </location>
</feature>
<feature type="domain" description="Gelsolin-like" evidence="17">
    <location>
        <begin position="1178"/>
        <end position="1240"/>
    </location>
</feature>
<keyword evidence="11" id="KW-0931">ER-Golgi transport</keyword>
<feature type="domain" description="Sec23/Sec24 helical" evidence="20">
    <location>
        <begin position="1050"/>
        <end position="1150"/>
    </location>
</feature>
<feature type="region of interest" description="Disordered" evidence="16">
    <location>
        <begin position="1"/>
        <end position="539"/>
    </location>
</feature>
<evidence type="ECO:0000256" key="4">
    <source>
        <dbReference type="ARBA" id="ARBA00004514"/>
    </source>
</evidence>
<evidence type="ECO:0000256" key="11">
    <source>
        <dbReference type="ARBA" id="ARBA00022892"/>
    </source>
</evidence>
<dbReference type="GO" id="GO:0070971">
    <property type="term" value="C:endoplasmic reticulum exit site"/>
    <property type="evidence" value="ECO:0007669"/>
    <property type="project" value="TreeGrafter"/>
</dbReference>
<evidence type="ECO:0000256" key="14">
    <source>
        <dbReference type="ARBA" id="ARBA00023136"/>
    </source>
</evidence>
<evidence type="ECO:0000256" key="16">
    <source>
        <dbReference type="SAM" id="MobiDB-lite"/>
    </source>
</evidence>
<evidence type="ECO:0000256" key="8">
    <source>
        <dbReference type="ARBA" id="ARBA00022723"/>
    </source>
</evidence>
<dbReference type="CDD" id="cd01479">
    <property type="entry name" value="Sec24-like"/>
    <property type="match status" value="1"/>
</dbReference>
<dbReference type="Proteomes" id="UP001209878">
    <property type="component" value="Unassembled WGS sequence"/>
</dbReference>
<dbReference type="Gene3D" id="2.30.30.380">
    <property type="entry name" value="Zn-finger domain of Sec23/24"/>
    <property type="match status" value="1"/>
</dbReference>
<dbReference type="GO" id="GO:0090110">
    <property type="term" value="P:COPII-coated vesicle cargo loading"/>
    <property type="evidence" value="ECO:0007669"/>
    <property type="project" value="TreeGrafter"/>
</dbReference>
<dbReference type="Pfam" id="PF04815">
    <property type="entry name" value="Sec23_helical"/>
    <property type="match status" value="1"/>
</dbReference>
<keyword evidence="13" id="KW-0333">Golgi apparatus</keyword>
<evidence type="ECO:0000256" key="3">
    <source>
        <dbReference type="ARBA" id="ARBA00004397"/>
    </source>
</evidence>
<gene>
    <name evidence="22" type="ORF">NP493_369g03039</name>
</gene>
<dbReference type="EMBL" id="JAODUO010000369">
    <property type="protein sequence ID" value="KAK2182042.1"/>
    <property type="molecule type" value="Genomic_DNA"/>
</dbReference>
<dbReference type="FunFam" id="2.30.30.380:FF:000004">
    <property type="entry name" value="SEC24 homolog B, COPII coat complex component"/>
    <property type="match status" value="1"/>
</dbReference>
<dbReference type="GO" id="GO:0005829">
    <property type="term" value="C:cytosol"/>
    <property type="evidence" value="ECO:0007669"/>
    <property type="project" value="UniProtKB-SubCell"/>
</dbReference>
<keyword evidence="9" id="KW-0256">Endoplasmic reticulum</keyword>
<dbReference type="SUPFAM" id="SSF53300">
    <property type="entry name" value="vWA-like"/>
    <property type="match status" value="1"/>
</dbReference>
<dbReference type="InterPro" id="IPR006896">
    <property type="entry name" value="Sec23/24_trunk_dom"/>
</dbReference>
<keyword evidence="14" id="KW-0472">Membrane</keyword>
<dbReference type="Gene3D" id="2.60.40.1670">
    <property type="entry name" value="beta-sandwich domain of Sec23/24"/>
    <property type="match status" value="1"/>
</dbReference>
<proteinExistence type="inferred from homology"/>
<evidence type="ECO:0000259" key="17">
    <source>
        <dbReference type="Pfam" id="PF00626"/>
    </source>
</evidence>
<evidence type="ECO:0000256" key="12">
    <source>
        <dbReference type="ARBA" id="ARBA00022927"/>
    </source>
</evidence>
<evidence type="ECO:0000313" key="23">
    <source>
        <dbReference type="Proteomes" id="UP001209878"/>
    </source>
</evidence>
<dbReference type="InterPro" id="IPR029006">
    <property type="entry name" value="ADF-H/Gelsolin-like_dom_sf"/>
</dbReference>
<dbReference type="Gene3D" id="3.40.50.410">
    <property type="entry name" value="von Willebrand factor, type A domain"/>
    <property type="match status" value="1"/>
</dbReference>
<dbReference type="GO" id="GO:0000149">
    <property type="term" value="F:SNARE binding"/>
    <property type="evidence" value="ECO:0007669"/>
    <property type="project" value="TreeGrafter"/>
</dbReference>
<dbReference type="InterPro" id="IPR006895">
    <property type="entry name" value="Znf_Sec23_Sec24"/>
</dbReference>
<keyword evidence="6" id="KW-0813">Transport</keyword>
<feature type="compositionally biased region" description="Polar residues" evidence="16">
    <location>
        <begin position="308"/>
        <end position="339"/>
    </location>
</feature>
<evidence type="ECO:0000256" key="6">
    <source>
        <dbReference type="ARBA" id="ARBA00022448"/>
    </source>
</evidence>
<dbReference type="GO" id="GO:0030127">
    <property type="term" value="C:COPII vesicle coat"/>
    <property type="evidence" value="ECO:0007669"/>
    <property type="project" value="InterPro"/>
</dbReference>
<dbReference type="SUPFAM" id="SSF82754">
    <property type="entry name" value="C-terminal, gelsolin-like domain of Sec23/24"/>
    <property type="match status" value="1"/>
</dbReference>
<feature type="domain" description="Sec23/Sec24 trunk" evidence="19">
    <location>
        <begin position="713"/>
        <end position="951"/>
    </location>
</feature>
<dbReference type="GO" id="GO:0000139">
    <property type="term" value="C:Golgi membrane"/>
    <property type="evidence" value="ECO:0007669"/>
    <property type="project" value="UniProtKB-SubCell"/>
</dbReference>
<dbReference type="SUPFAM" id="SSF82919">
    <property type="entry name" value="Zn-finger domain of Sec23/24"/>
    <property type="match status" value="1"/>
</dbReference>